<dbReference type="RefSeq" id="WP_192009227.1">
    <property type="nucleotide sequence ID" value="NZ_JACYTQ010000002.1"/>
</dbReference>
<organism evidence="3 4">
    <name type="scientific">Echinicola arenosa</name>
    <dbReference type="NCBI Taxonomy" id="2774144"/>
    <lineage>
        <taxon>Bacteria</taxon>
        <taxon>Pseudomonadati</taxon>
        <taxon>Bacteroidota</taxon>
        <taxon>Cytophagia</taxon>
        <taxon>Cytophagales</taxon>
        <taxon>Cyclobacteriaceae</taxon>
        <taxon>Echinicola</taxon>
    </lineage>
</organism>
<feature type="chain" id="PRO_5045872936" evidence="1">
    <location>
        <begin position="25"/>
        <end position="158"/>
    </location>
</feature>
<feature type="domain" description="DUF4168" evidence="2">
    <location>
        <begin position="24"/>
        <end position="82"/>
    </location>
</feature>
<dbReference type="InterPro" id="IPR025433">
    <property type="entry name" value="DUF4168"/>
</dbReference>
<evidence type="ECO:0000313" key="4">
    <source>
        <dbReference type="Proteomes" id="UP000647133"/>
    </source>
</evidence>
<evidence type="ECO:0000256" key="1">
    <source>
        <dbReference type="SAM" id="SignalP"/>
    </source>
</evidence>
<reference evidence="3 4" key="1">
    <citation type="submission" date="2020-09" db="EMBL/GenBank/DDBJ databases">
        <title>Echinicola sp. CAU 1574 isolated from sand of Sido Beach.</title>
        <authorList>
            <person name="Kim W."/>
        </authorList>
    </citation>
    <scope>NUCLEOTIDE SEQUENCE [LARGE SCALE GENOMIC DNA]</scope>
    <source>
        <strain evidence="3 4">CAU 1574</strain>
    </source>
</reference>
<protein>
    <submittedName>
        <fullName evidence="3">DUF4168 domain-containing protein</fullName>
    </submittedName>
</protein>
<evidence type="ECO:0000259" key="2">
    <source>
        <dbReference type="Pfam" id="PF13767"/>
    </source>
</evidence>
<keyword evidence="4" id="KW-1185">Reference proteome</keyword>
<keyword evidence="1" id="KW-0732">Signal</keyword>
<comment type="caution">
    <text evidence="3">The sequence shown here is derived from an EMBL/GenBank/DDBJ whole genome shotgun (WGS) entry which is preliminary data.</text>
</comment>
<feature type="signal peptide" evidence="1">
    <location>
        <begin position="1"/>
        <end position="24"/>
    </location>
</feature>
<accession>A0ABR9AHT5</accession>
<name>A0ABR9AHT5_9BACT</name>
<gene>
    <name evidence="3" type="ORF">IFO69_06300</name>
</gene>
<dbReference type="EMBL" id="JACYTQ010000002">
    <property type="protein sequence ID" value="MBD8488353.1"/>
    <property type="molecule type" value="Genomic_DNA"/>
</dbReference>
<dbReference type="Proteomes" id="UP000647133">
    <property type="component" value="Unassembled WGS sequence"/>
</dbReference>
<sequence length="158" mass="18035">MKKLKVLGVLSLLLLLGSVMQVTAQQAQGDLTFTDEDYEKFVDINTEIIPVQQKVQGEMMKVIEEEGLEVARFQELARAQQSGDIKEASEDPEEIAKFNKAGQKVMKMQQEVQTEVQGLILENDFTVQKFQQMSMAYNQDQEVKAKIDTLMDKKMKKE</sequence>
<dbReference type="Pfam" id="PF13767">
    <property type="entry name" value="DUF4168"/>
    <property type="match status" value="1"/>
</dbReference>
<proteinExistence type="predicted"/>
<evidence type="ECO:0000313" key="3">
    <source>
        <dbReference type="EMBL" id="MBD8488353.1"/>
    </source>
</evidence>